<reference evidence="7" key="1">
    <citation type="journal article" date="2014" name="Int. J. Syst. Evol. Microbiol.">
        <title>Complete genome sequence of Corynebacterium casei LMG S-19264T (=DSM 44701T), isolated from a smear-ripened cheese.</title>
        <authorList>
            <consortium name="US DOE Joint Genome Institute (JGI-PGF)"/>
            <person name="Walter F."/>
            <person name="Albersmeier A."/>
            <person name="Kalinowski J."/>
            <person name="Ruckert C."/>
        </authorList>
    </citation>
    <scope>NUCLEOTIDE SEQUENCE</scope>
    <source>
        <strain evidence="7">CGMCC 1.15448</strain>
    </source>
</reference>
<keyword evidence="3 5" id="KW-1133">Transmembrane helix</keyword>
<keyword evidence="4 5" id="KW-0472">Membrane</keyword>
<evidence type="ECO:0000313" key="7">
    <source>
        <dbReference type="EMBL" id="GGB12179.1"/>
    </source>
</evidence>
<organism evidence="7 8">
    <name type="scientific">Puia dinghuensis</name>
    <dbReference type="NCBI Taxonomy" id="1792502"/>
    <lineage>
        <taxon>Bacteria</taxon>
        <taxon>Pseudomonadati</taxon>
        <taxon>Bacteroidota</taxon>
        <taxon>Chitinophagia</taxon>
        <taxon>Chitinophagales</taxon>
        <taxon>Chitinophagaceae</taxon>
        <taxon>Puia</taxon>
    </lineage>
</organism>
<evidence type="ECO:0000256" key="1">
    <source>
        <dbReference type="ARBA" id="ARBA00004141"/>
    </source>
</evidence>
<feature type="transmembrane region" description="Helical" evidence="5">
    <location>
        <begin position="132"/>
        <end position="148"/>
    </location>
</feature>
<dbReference type="EMBL" id="BMJC01000004">
    <property type="protein sequence ID" value="GGB12179.1"/>
    <property type="molecule type" value="Genomic_DNA"/>
</dbReference>
<feature type="transmembrane region" description="Helical" evidence="5">
    <location>
        <begin position="76"/>
        <end position="98"/>
    </location>
</feature>
<comment type="caution">
    <text evidence="7">The sequence shown here is derived from an EMBL/GenBank/DDBJ whole genome shotgun (WGS) entry which is preliminary data.</text>
</comment>
<dbReference type="Proteomes" id="UP000607559">
    <property type="component" value="Unassembled WGS sequence"/>
</dbReference>
<evidence type="ECO:0000256" key="3">
    <source>
        <dbReference type="ARBA" id="ARBA00022989"/>
    </source>
</evidence>
<accession>A0A8J2UFX3</accession>
<protein>
    <recommendedName>
        <fullName evidence="6">Yip1 domain-containing protein</fullName>
    </recommendedName>
</protein>
<evidence type="ECO:0000256" key="4">
    <source>
        <dbReference type="ARBA" id="ARBA00023136"/>
    </source>
</evidence>
<evidence type="ECO:0000256" key="5">
    <source>
        <dbReference type="SAM" id="Phobius"/>
    </source>
</evidence>
<dbReference type="InterPro" id="IPR006977">
    <property type="entry name" value="Yip1_dom"/>
</dbReference>
<keyword evidence="8" id="KW-1185">Reference proteome</keyword>
<gene>
    <name evidence="7" type="ORF">GCM10011511_39740</name>
</gene>
<keyword evidence="2 5" id="KW-0812">Transmembrane</keyword>
<name>A0A8J2UFX3_9BACT</name>
<dbReference type="AlphaFoldDB" id="A0A8J2UFX3"/>
<feature type="transmembrane region" description="Helical" evidence="5">
    <location>
        <begin position="35"/>
        <end position="56"/>
    </location>
</feature>
<evidence type="ECO:0000313" key="8">
    <source>
        <dbReference type="Proteomes" id="UP000607559"/>
    </source>
</evidence>
<comment type="subcellular location">
    <subcellularLocation>
        <location evidence="1">Membrane</location>
        <topology evidence="1">Multi-pass membrane protein</topology>
    </subcellularLocation>
</comment>
<reference evidence="7" key="2">
    <citation type="submission" date="2020-09" db="EMBL/GenBank/DDBJ databases">
        <authorList>
            <person name="Sun Q."/>
            <person name="Zhou Y."/>
        </authorList>
    </citation>
    <scope>NUCLEOTIDE SEQUENCE</scope>
    <source>
        <strain evidence="7">CGMCC 1.15448</strain>
    </source>
</reference>
<dbReference type="Pfam" id="PF04893">
    <property type="entry name" value="Yip1"/>
    <property type="match status" value="1"/>
</dbReference>
<sequence length="199" mass="21885">MPFLARVRNIIFSPVAEWQVIAKEKRTMKRLLGRYVIPMALIPAVASFIGYGLVGANGILFRISGVYWGISMATNSFITSLVVYLLGTLLVDIIAPAFGAPRDLGRSAQLVAYSYTPAWLAGIFYALPGLQAGVALGLYSVYLFYTGVPQLKKTPEDQRVAYTIVSAILLIIIRFLVGLLLSDLIYSLAAERFIWSQSQ</sequence>
<dbReference type="RefSeq" id="WP_188934967.1">
    <property type="nucleotide sequence ID" value="NZ_BMJC01000004.1"/>
</dbReference>
<evidence type="ECO:0000259" key="6">
    <source>
        <dbReference type="Pfam" id="PF04893"/>
    </source>
</evidence>
<evidence type="ECO:0000256" key="2">
    <source>
        <dbReference type="ARBA" id="ARBA00022692"/>
    </source>
</evidence>
<feature type="transmembrane region" description="Helical" evidence="5">
    <location>
        <begin position="160"/>
        <end position="181"/>
    </location>
</feature>
<feature type="domain" description="Yip1" evidence="6">
    <location>
        <begin position="9"/>
        <end position="172"/>
    </location>
</feature>
<dbReference type="GO" id="GO:0016020">
    <property type="term" value="C:membrane"/>
    <property type="evidence" value="ECO:0007669"/>
    <property type="project" value="UniProtKB-SubCell"/>
</dbReference>
<proteinExistence type="predicted"/>